<dbReference type="RefSeq" id="WP_010739833.1">
    <property type="nucleotide sequence ID" value="NZ_KB946249.1"/>
</dbReference>
<dbReference type="Proteomes" id="UP000014148">
    <property type="component" value="Unassembled WGS sequence"/>
</dbReference>
<dbReference type="AlphaFoldDB" id="R2PCH6"/>
<reference evidence="1 3" key="1">
    <citation type="submission" date="2013-02" db="EMBL/GenBank/DDBJ databases">
        <title>The Genome Sequence of Enterococcus malodoratus ATCC_43197.</title>
        <authorList>
            <consortium name="The Broad Institute Genome Sequencing Platform"/>
            <consortium name="The Broad Institute Genome Sequencing Center for Infectious Disease"/>
            <person name="Earl A.M."/>
            <person name="Gilmore M.S."/>
            <person name="Lebreton F."/>
            <person name="Walker B."/>
            <person name="Young S.K."/>
            <person name="Zeng Q."/>
            <person name="Gargeya S."/>
            <person name="Fitzgerald M."/>
            <person name="Haas B."/>
            <person name="Abouelleil A."/>
            <person name="Alvarado L."/>
            <person name="Arachchi H.M."/>
            <person name="Berlin A.M."/>
            <person name="Chapman S.B."/>
            <person name="Dewar J."/>
            <person name="Goldberg J."/>
            <person name="Griggs A."/>
            <person name="Gujja S."/>
            <person name="Hansen M."/>
            <person name="Howarth C."/>
            <person name="Imamovic A."/>
            <person name="Larimer J."/>
            <person name="McCowan C."/>
            <person name="Murphy C."/>
            <person name="Neiman D."/>
            <person name="Pearson M."/>
            <person name="Priest M."/>
            <person name="Roberts A."/>
            <person name="Saif S."/>
            <person name="Shea T."/>
            <person name="Sisk P."/>
            <person name="Sykes S."/>
            <person name="Wortman J."/>
            <person name="Nusbaum C."/>
            <person name="Birren B."/>
        </authorList>
    </citation>
    <scope>NUCLEOTIDE SEQUENCE [LARGE SCALE GENOMIC DNA]</scope>
    <source>
        <strain evidence="1 3">ATCC 43197</strain>
    </source>
</reference>
<sequence>MLGIDSELETLYTKAQQDGVAVIKDRWTPGNYGCCSTRAPLVEKYKIEHIGNTMQLHIWGKLVVTVDLKNQTSVVSENYPASNYEKRIIDWFSQKAKK</sequence>
<reference evidence="2 4" key="2">
    <citation type="submission" date="2013-03" db="EMBL/GenBank/DDBJ databases">
        <title>The Genome Sequence of Enterococcus malodoratus ATCC_43197 (PacBio/Illumina hybrid assembly).</title>
        <authorList>
            <consortium name="The Broad Institute Genomics Platform"/>
            <consortium name="The Broad Institute Genome Sequencing Center for Infectious Disease"/>
            <person name="Earl A."/>
            <person name="Russ C."/>
            <person name="Gilmore M."/>
            <person name="Surin D."/>
            <person name="Walker B."/>
            <person name="Young S."/>
            <person name="Zeng Q."/>
            <person name="Gargeya S."/>
            <person name="Fitzgerald M."/>
            <person name="Haas B."/>
            <person name="Abouelleil A."/>
            <person name="Allen A.W."/>
            <person name="Alvarado L."/>
            <person name="Arachchi H.M."/>
            <person name="Berlin A.M."/>
            <person name="Chapman S.B."/>
            <person name="Gainer-Dewar J."/>
            <person name="Goldberg J."/>
            <person name="Griggs A."/>
            <person name="Gujja S."/>
            <person name="Hansen M."/>
            <person name="Howarth C."/>
            <person name="Imamovic A."/>
            <person name="Ireland A."/>
            <person name="Larimer J."/>
            <person name="McCowan C."/>
            <person name="Murphy C."/>
            <person name="Pearson M."/>
            <person name="Poon T.W."/>
            <person name="Priest M."/>
            <person name="Roberts A."/>
            <person name="Saif S."/>
            <person name="Shea T."/>
            <person name="Sisk P."/>
            <person name="Sykes S."/>
            <person name="Wortman J."/>
            <person name="Nusbaum C."/>
            <person name="Birren B."/>
        </authorList>
    </citation>
    <scope>NUCLEOTIDE SEQUENCE [LARGE SCALE GENOMIC DNA]</scope>
    <source>
        <strain evidence="2 4">ATCC 43197</strain>
    </source>
</reference>
<protein>
    <submittedName>
        <fullName evidence="1">Uncharacterized protein</fullName>
    </submittedName>
</protein>
<dbReference type="EMBL" id="AJAK01000007">
    <property type="protein sequence ID" value="EOH80918.1"/>
    <property type="molecule type" value="Genomic_DNA"/>
</dbReference>
<dbReference type="EMBL" id="ASWA01000002">
    <property type="protein sequence ID" value="EOT69427.1"/>
    <property type="molecule type" value="Genomic_DNA"/>
</dbReference>
<dbReference type="Proteomes" id="UP000013783">
    <property type="component" value="Unassembled WGS sequence"/>
</dbReference>
<comment type="caution">
    <text evidence="1">The sequence shown here is derived from an EMBL/GenBank/DDBJ whole genome shotgun (WGS) entry which is preliminary data.</text>
</comment>
<evidence type="ECO:0000313" key="1">
    <source>
        <dbReference type="EMBL" id="EOH80918.1"/>
    </source>
</evidence>
<gene>
    <name evidence="2" type="ORF">I585_00893</name>
    <name evidence="1" type="ORF">UAI_00962</name>
</gene>
<keyword evidence="4" id="KW-1185">Reference proteome</keyword>
<organism evidence="1 3">
    <name type="scientific">Enterococcus malodoratus ATCC 43197</name>
    <dbReference type="NCBI Taxonomy" id="1158601"/>
    <lineage>
        <taxon>Bacteria</taxon>
        <taxon>Bacillati</taxon>
        <taxon>Bacillota</taxon>
        <taxon>Bacilli</taxon>
        <taxon>Lactobacillales</taxon>
        <taxon>Enterococcaceae</taxon>
        <taxon>Enterococcus</taxon>
    </lineage>
</organism>
<dbReference type="PATRIC" id="fig|1158601.3.peg.931"/>
<accession>R2PCH6</accession>
<name>R2PCH6_9ENTE</name>
<evidence type="ECO:0000313" key="2">
    <source>
        <dbReference type="EMBL" id="EOT69427.1"/>
    </source>
</evidence>
<evidence type="ECO:0000313" key="3">
    <source>
        <dbReference type="Proteomes" id="UP000013783"/>
    </source>
</evidence>
<proteinExistence type="predicted"/>
<evidence type="ECO:0000313" key="4">
    <source>
        <dbReference type="Proteomes" id="UP000014148"/>
    </source>
</evidence>
<dbReference type="eggNOG" id="ENOG5032KUE">
    <property type="taxonomic scope" value="Bacteria"/>
</dbReference>
<dbReference type="OrthoDB" id="2185841at2"/>
<dbReference type="STRING" id="71451.RV07_GL003290"/>